<evidence type="ECO:0000259" key="1">
    <source>
        <dbReference type="Pfam" id="PF13021"/>
    </source>
</evidence>
<dbReference type="InterPro" id="IPR024976">
    <property type="entry name" value="DUF3885"/>
</dbReference>
<evidence type="ECO:0000313" key="2">
    <source>
        <dbReference type="EMBL" id="MBO9203357.1"/>
    </source>
</evidence>
<dbReference type="RefSeq" id="WP_209141411.1">
    <property type="nucleotide sequence ID" value="NZ_JAGHKO010000006.1"/>
</dbReference>
<feature type="domain" description="DUF3885" evidence="1">
    <location>
        <begin position="6"/>
        <end position="208"/>
    </location>
</feature>
<comment type="caution">
    <text evidence="2">The sequence shown here is derived from an EMBL/GenBank/DDBJ whole genome shotgun (WGS) entry which is preliminary data.</text>
</comment>
<sequence length="217" mass="25811">MLRQELQSYFDKIYPYSQINTQHTLRGQVEIRFELGEGYPNGSIDRVNQATERAITLFTDTFQAPANEIFVLIYEYQDSTLFEVDRKYLYKQFPEDLLNGFYNQLEFVNSRMIITNENGNKVFEKYEARIVIGKLPVKDINARNIFNAIANTEMGFDPGIDQSIYFFDPLTDKGFHMYDDRGCYVWSKSADKIRDIYINRNNWIINYHRPEIDEYFK</sequence>
<keyword evidence="3" id="KW-1185">Reference proteome</keyword>
<organism evidence="2 3">
    <name type="scientific">Niastella soli</name>
    <dbReference type="NCBI Taxonomy" id="2821487"/>
    <lineage>
        <taxon>Bacteria</taxon>
        <taxon>Pseudomonadati</taxon>
        <taxon>Bacteroidota</taxon>
        <taxon>Chitinophagia</taxon>
        <taxon>Chitinophagales</taxon>
        <taxon>Chitinophagaceae</taxon>
        <taxon>Niastella</taxon>
    </lineage>
</organism>
<protein>
    <submittedName>
        <fullName evidence="2">DUF3885 domain-containing protein</fullName>
    </submittedName>
</protein>
<dbReference type="Proteomes" id="UP000677244">
    <property type="component" value="Unassembled WGS sequence"/>
</dbReference>
<dbReference type="EMBL" id="JAGHKO010000006">
    <property type="protein sequence ID" value="MBO9203357.1"/>
    <property type="molecule type" value="Genomic_DNA"/>
</dbReference>
<accession>A0ABS3YZK0</accession>
<gene>
    <name evidence="2" type="ORF">J7I42_23940</name>
</gene>
<reference evidence="2 3" key="1">
    <citation type="submission" date="2021-03" db="EMBL/GenBank/DDBJ databases">
        <title>Assistant Professor.</title>
        <authorList>
            <person name="Huq M.A."/>
        </authorList>
    </citation>
    <scope>NUCLEOTIDE SEQUENCE [LARGE SCALE GENOMIC DNA]</scope>
    <source>
        <strain evidence="2 3">MAH-29</strain>
    </source>
</reference>
<name>A0ABS3YZK0_9BACT</name>
<proteinExistence type="predicted"/>
<evidence type="ECO:0000313" key="3">
    <source>
        <dbReference type="Proteomes" id="UP000677244"/>
    </source>
</evidence>
<dbReference type="Pfam" id="PF13021">
    <property type="entry name" value="DUF3885"/>
    <property type="match status" value="1"/>
</dbReference>